<evidence type="ECO:0000313" key="8">
    <source>
        <dbReference type="EMBL" id="VIO63011.1"/>
    </source>
</evidence>
<dbReference type="SUPFAM" id="SSF75005">
    <property type="entry name" value="Arabinanase/levansucrase/invertase"/>
    <property type="match status" value="1"/>
</dbReference>
<evidence type="ECO:0000256" key="6">
    <source>
        <dbReference type="SAM" id="SignalP"/>
    </source>
</evidence>
<gene>
    <name evidence="8" type="ORF">FUG_LOCUS510615</name>
</gene>
<protein>
    <recommendedName>
        <fullName evidence="7">Heterokaryon incompatibility domain-containing protein</fullName>
    </recommendedName>
</protein>
<dbReference type="CDD" id="cd18828">
    <property type="entry name" value="GH43_BT3675-like"/>
    <property type="match status" value="1"/>
</dbReference>
<evidence type="ECO:0000256" key="1">
    <source>
        <dbReference type="ARBA" id="ARBA00009865"/>
    </source>
</evidence>
<dbReference type="Pfam" id="PF04616">
    <property type="entry name" value="Glyco_hydro_43"/>
    <property type="match status" value="1"/>
</dbReference>
<evidence type="ECO:0000259" key="7">
    <source>
        <dbReference type="Pfam" id="PF06985"/>
    </source>
</evidence>
<dbReference type="InterPro" id="IPR010730">
    <property type="entry name" value="HET"/>
</dbReference>
<feature type="active site" description="Proton donor" evidence="4">
    <location>
        <position position="215"/>
    </location>
</feature>
<dbReference type="InterPro" id="IPR023296">
    <property type="entry name" value="Glyco_hydro_beta-prop_sf"/>
</dbReference>
<feature type="signal peptide" evidence="6">
    <location>
        <begin position="1"/>
        <end position="22"/>
    </location>
</feature>
<accession>A0A4E9EM06</accession>
<keyword evidence="3" id="KW-0326">Glycosidase</keyword>
<dbReference type="AlphaFoldDB" id="A0A4E9EM06"/>
<keyword evidence="2" id="KW-0378">Hydrolase</keyword>
<reference evidence="8" key="1">
    <citation type="submission" date="2019-04" db="EMBL/GenBank/DDBJ databases">
        <authorList>
            <person name="Melise S."/>
            <person name="Noan J."/>
            <person name="Okalmin O."/>
        </authorList>
    </citation>
    <scope>NUCLEOTIDE SEQUENCE</scope>
    <source>
        <strain evidence="8">FN9</strain>
    </source>
</reference>
<dbReference type="EMBL" id="CAAKMV010000172">
    <property type="protein sequence ID" value="VIO63011.1"/>
    <property type="molecule type" value="Genomic_DNA"/>
</dbReference>
<evidence type="ECO:0000256" key="5">
    <source>
        <dbReference type="PIRSR" id="PIRSR606710-2"/>
    </source>
</evidence>
<dbReference type="GO" id="GO:0004553">
    <property type="term" value="F:hydrolase activity, hydrolyzing O-glycosyl compounds"/>
    <property type="evidence" value="ECO:0007669"/>
    <property type="project" value="InterPro"/>
</dbReference>
<dbReference type="PANTHER" id="PTHR33112:SF16">
    <property type="entry name" value="HETEROKARYON INCOMPATIBILITY DOMAIN-CONTAINING PROTEIN"/>
    <property type="match status" value="1"/>
</dbReference>
<feature type="site" description="Important for catalytic activity, responsible for pKa modulation of the active site Glu and correct orientation of both the proton donor and substrate" evidence="5">
    <location>
        <position position="166"/>
    </location>
</feature>
<name>A0A4E9EM06_GIBZA</name>
<keyword evidence="6" id="KW-0732">Signal</keyword>
<feature type="chain" id="PRO_5026070809" description="Heterokaryon incompatibility domain-containing protein" evidence="6">
    <location>
        <begin position="23"/>
        <end position="1011"/>
    </location>
</feature>
<evidence type="ECO:0000256" key="2">
    <source>
        <dbReference type="ARBA" id="ARBA00022801"/>
    </source>
</evidence>
<feature type="domain" description="Heterokaryon incompatibility" evidence="7">
    <location>
        <begin position="552"/>
        <end position="703"/>
    </location>
</feature>
<dbReference type="InterPro" id="IPR006710">
    <property type="entry name" value="Glyco_hydro_43"/>
</dbReference>
<feature type="active site" description="Proton acceptor" evidence="4">
    <location>
        <position position="39"/>
    </location>
</feature>
<dbReference type="PANTHER" id="PTHR33112">
    <property type="entry name" value="DOMAIN PROTEIN, PUTATIVE-RELATED"/>
    <property type="match status" value="1"/>
</dbReference>
<evidence type="ECO:0000256" key="3">
    <source>
        <dbReference type="ARBA" id="ARBA00023295"/>
    </source>
</evidence>
<dbReference type="Gene3D" id="2.115.10.20">
    <property type="entry name" value="Glycosyl hydrolase domain, family 43"/>
    <property type="match status" value="1"/>
</dbReference>
<evidence type="ECO:0000256" key="4">
    <source>
        <dbReference type="PIRSR" id="PIRSR606710-1"/>
    </source>
</evidence>
<dbReference type="GO" id="GO:0005975">
    <property type="term" value="P:carbohydrate metabolic process"/>
    <property type="evidence" value="ECO:0007669"/>
    <property type="project" value="InterPro"/>
</dbReference>
<comment type="similarity">
    <text evidence="1">Belongs to the glycosyl hydrolase 43 family.</text>
</comment>
<sequence>MRFFSIPSQALVAFLALGSVSARVLTKRDSPVLPGLWADPNIAIVNNTYYLFVTTDGFEGWGGNSFYWWKSPDLVSWTKGEKPFLVLDGKNGNVPWATGNAWAPGFAARGGKYYFYHSGNNPSVSDGHKSIGVAVASHPEGPWKAQSTPMIKGTSDEPIVSNQAIDPAAFQDPKTGKWYIYWGNGVPVVAELNDDMVSLKSGTWKRITGLQDFREGLFVNYRKGTYHLTYSIDDTGSVNYRVGYATADNPLGPWTYRGVILKKDESKGILGTGHNSVINIPGTDEWYIAYHRFHIPDGGGFRRETTIDVLPIKKDTGLFGEVTPTLESAHIINISPGSNIVMVLCSVCETIPWDNLPPTPTDEILIVSSDNAYLQEFWEWPRDCKGYSHYQSLEALNSSAEDLGCGLCRLIYKQVEFCRLKLEELQLGREEDSEFRHAWPLWEFWITKRPDGDGFWILSYTDNNREGLVRLLAAIGINDPLSSVIAGRPVEHDGESPNAISRAIGWIDECNRHSACCHHDTLLPSRVIDVGDNRSSPYVRLWETGGIETGDYIALSYCWGKSPQYTTTKSTLNDRKRQIPISDLPQTHQDAIKLTREFGIGYLWIDSMCICQDDYDDWERESARMLSVYANAYLTINASKGNDSSSGLFYKSSTREYFEFEHTYGGIRGRALACEVPFEEAMQHAYIQLKDDPVSHRGWTLQERVLSRRTLFYSGGQMMFECNHGFRKEDGWAIDGRFPRISSQPQMVSNDQTKDTDLSVSTSELLRSWYQLLATYGGRKLTKPSDKLPAVSGLASIMAERLNDEYVAGHWRSLLITELPWQPGDCKRVPEYRAPSWSWASVDGGIGIRLKGSGYSPLAEVLDVKVNLKGTNPYGEVTEGRLLIQGPMQRLCLSTEGWDPDRPRLSSQGSLVLCTTSTYLETRPQYDFDAFADDRPRLERKFVQSLDGLELYALILLACSHGEDHYIALMIVREQGSGEYRRVGILTLTDETLGWKPGEQRKGERPIITLI</sequence>
<organism evidence="8">
    <name type="scientific">Gibberella zeae</name>
    <name type="common">Wheat head blight fungus</name>
    <name type="synonym">Fusarium graminearum</name>
    <dbReference type="NCBI Taxonomy" id="5518"/>
    <lineage>
        <taxon>Eukaryota</taxon>
        <taxon>Fungi</taxon>
        <taxon>Dikarya</taxon>
        <taxon>Ascomycota</taxon>
        <taxon>Pezizomycotina</taxon>
        <taxon>Sordariomycetes</taxon>
        <taxon>Hypocreomycetidae</taxon>
        <taxon>Hypocreales</taxon>
        <taxon>Nectriaceae</taxon>
        <taxon>Fusarium</taxon>
    </lineage>
</organism>
<dbReference type="Pfam" id="PF06985">
    <property type="entry name" value="HET"/>
    <property type="match status" value="1"/>
</dbReference>
<proteinExistence type="inferred from homology"/>